<evidence type="ECO:0000313" key="1">
    <source>
        <dbReference type="EMBL" id="HGW90919.1"/>
    </source>
</evidence>
<name>A0A7C4U6X3_UNCW3</name>
<reference evidence="1" key="1">
    <citation type="journal article" date="2020" name="mSystems">
        <title>Genome- and Community-Level Interaction Insights into Carbon Utilization and Element Cycling Functions of Hydrothermarchaeota in Hydrothermal Sediment.</title>
        <authorList>
            <person name="Zhou Z."/>
            <person name="Liu Y."/>
            <person name="Xu W."/>
            <person name="Pan J."/>
            <person name="Luo Z.H."/>
            <person name="Li M."/>
        </authorList>
    </citation>
    <scope>NUCLEOTIDE SEQUENCE [LARGE SCALE GENOMIC DNA]</scope>
    <source>
        <strain evidence="1">SpSt-780</strain>
    </source>
</reference>
<gene>
    <name evidence="1" type="ORF">ENV67_00040</name>
</gene>
<organism evidence="1">
    <name type="scientific">candidate division WOR-3 bacterium</name>
    <dbReference type="NCBI Taxonomy" id="2052148"/>
    <lineage>
        <taxon>Bacteria</taxon>
        <taxon>Bacteria division WOR-3</taxon>
    </lineage>
</organism>
<dbReference type="EMBL" id="DTHG01000001">
    <property type="protein sequence ID" value="HGW90919.1"/>
    <property type="molecule type" value="Genomic_DNA"/>
</dbReference>
<dbReference type="AlphaFoldDB" id="A0A7C4U6X3"/>
<proteinExistence type="predicted"/>
<protein>
    <submittedName>
        <fullName evidence="1">Uncharacterized protein</fullName>
    </submittedName>
</protein>
<sequence length="239" mass="27736">MKRLIIIIIFIIGCYNENIFTPETEIILSPKNGSVFNNNSVKIVWRGENSVYYQYSIDGKISGWTKEESVFLILDDGWHNFWVRGKNILEEKEMDYSSISFLVDGIRNGFSISPIFDSFNISDEIKISLKGERLKPHNFEYIKLLWEKELTLIDYRIDSTTYSEGSIPIIIVREYPCSLEIFRTNLNGYPEDDILIGNFRFSAMNKGVYNFYIKDAKIFDSIGNEIEFDTISGGKVVIY</sequence>
<comment type="caution">
    <text evidence="1">The sequence shown here is derived from an EMBL/GenBank/DDBJ whole genome shotgun (WGS) entry which is preliminary data.</text>
</comment>
<accession>A0A7C4U6X3</accession>